<organism evidence="2 3">
    <name type="scientific">Pendulispora rubella</name>
    <dbReference type="NCBI Taxonomy" id="2741070"/>
    <lineage>
        <taxon>Bacteria</taxon>
        <taxon>Pseudomonadati</taxon>
        <taxon>Myxococcota</taxon>
        <taxon>Myxococcia</taxon>
        <taxon>Myxococcales</taxon>
        <taxon>Sorangiineae</taxon>
        <taxon>Pendulisporaceae</taxon>
        <taxon>Pendulispora</taxon>
    </lineage>
</organism>
<gene>
    <name evidence="2" type="ORF">LVJ94_38580</name>
</gene>
<dbReference type="Gene3D" id="2.120.10.30">
    <property type="entry name" value="TolB, C-terminal domain"/>
    <property type="match status" value="1"/>
</dbReference>
<reference evidence="2" key="1">
    <citation type="submission" date="2021-12" db="EMBL/GenBank/DDBJ databases">
        <title>Discovery of the Pendulisporaceae a myxobacterial family with distinct sporulation behavior and unique specialized metabolism.</title>
        <authorList>
            <person name="Garcia R."/>
            <person name="Popoff A."/>
            <person name="Bader C.D."/>
            <person name="Loehr J."/>
            <person name="Walesch S."/>
            <person name="Walt C."/>
            <person name="Boldt J."/>
            <person name="Bunk B."/>
            <person name="Haeckl F.J.F.P.J."/>
            <person name="Gunesch A.P."/>
            <person name="Birkelbach J."/>
            <person name="Nuebel U."/>
            <person name="Pietschmann T."/>
            <person name="Bach T."/>
            <person name="Mueller R."/>
        </authorList>
    </citation>
    <scope>NUCLEOTIDE SEQUENCE</scope>
    <source>
        <strain evidence="2">MSr11367</strain>
    </source>
</reference>
<keyword evidence="3" id="KW-1185">Reference proteome</keyword>
<evidence type="ECO:0000313" key="3">
    <source>
        <dbReference type="Proteomes" id="UP001374803"/>
    </source>
</evidence>
<dbReference type="InterPro" id="IPR053224">
    <property type="entry name" value="Sensory_adhesion_molecule"/>
</dbReference>
<dbReference type="PROSITE" id="PS51257">
    <property type="entry name" value="PROKAR_LIPOPROTEIN"/>
    <property type="match status" value="1"/>
</dbReference>
<dbReference type="InterPro" id="IPR011042">
    <property type="entry name" value="6-blade_b-propeller_TolB-like"/>
</dbReference>
<dbReference type="RefSeq" id="WP_394832433.1">
    <property type="nucleotide sequence ID" value="NZ_CP089929.1"/>
</dbReference>
<dbReference type="PANTHER" id="PTHR31460">
    <property type="match status" value="1"/>
</dbReference>
<keyword evidence="1" id="KW-0732">Signal</keyword>
<evidence type="ECO:0008006" key="4">
    <source>
        <dbReference type="Google" id="ProtNLM"/>
    </source>
</evidence>
<dbReference type="PANTHER" id="PTHR31460:SF3">
    <property type="entry name" value="MESOCENTIN"/>
    <property type="match status" value="1"/>
</dbReference>
<feature type="chain" id="PRO_5046645911" description="Superoxide dismutase" evidence="1">
    <location>
        <begin position="23"/>
        <end position="325"/>
    </location>
</feature>
<evidence type="ECO:0000313" key="2">
    <source>
        <dbReference type="EMBL" id="WXB02807.1"/>
    </source>
</evidence>
<dbReference type="Proteomes" id="UP001374803">
    <property type="component" value="Chromosome"/>
</dbReference>
<feature type="signal peptide" evidence="1">
    <location>
        <begin position="1"/>
        <end position="22"/>
    </location>
</feature>
<dbReference type="EMBL" id="CP089983">
    <property type="protein sequence ID" value="WXB02807.1"/>
    <property type="molecule type" value="Genomic_DNA"/>
</dbReference>
<dbReference type="SUPFAM" id="SSF63829">
    <property type="entry name" value="Calcium-dependent phosphotriesterase"/>
    <property type="match status" value="1"/>
</dbReference>
<evidence type="ECO:0000256" key="1">
    <source>
        <dbReference type="SAM" id="SignalP"/>
    </source>
</evidence>
<name>A0ABZ2KWE6_9BACT</name>
<proteinExistence type="predicted"/>
<protein>
    <recommendedName>
        <fullName evidence="4">Superoxide dismutase</fullName>
    </recommendedName>
</protein>
<sequence>MNYRLVAMAMCAMMGMACSAAADDIDPGTDVENRIDAENAPVDGAPWPANFSLPDGFQPEGIAIGRLPRAYFGSRKDGSIYQVNLRTGRGSILSVGPGTPSQGLKIDDRNRLFVAGGIAGNARVIDATTGKVLQSYSFDSSPTFVNDVLLTRDAAWFTDSYSPTLYKLPLGPNGALPAQAVPVPLTGDLVFAQGFNANGIVTSPDGRSLIVVATNVGKLYRVDPKTGVTRLIDVGGESLTFGDGLLREGHTLYVVRNRLVPAEVAVVELDDSASSGKVVGHLTDSRFDVPTTVASFGPRLYLPNGRLTTDPTPTTSYNVVAISKP</sequence>
<accession>A0ABZ2KWE6</accession>